<dbReference type="InterPro" id="IPR009218">
    <property type="entry name" value="HD_phosphohydro"/>
</dbReference>
<keyword evidence="2" id="KW-1185">Reference proteome</keyword>
<dbReference type="AlphaFoldDB" id="A0A923PFS5"/>
<name>A0A923PFS5_9BACT</name>
<comment type="caution">
    <text evidence="1">The sequence shown here is derived from an EMBL/GenBank/DDBJ whole genome shotgun (WGS) entry which is preliminary data.</text>
</comment>
<evidence type="ECO:0000313" key="1">
    <source>
        <dbReference type="EMBL" id="MBC6993323.1"/>
    </source>
</evidence>
<dbReference type="PANTHER" id="PTHR21174:SF0">
    <property type="entry name" value="HD PHOSPHOHYDROLASE FAMILY PROTEIN-RELATED"/>
    <property type="match status" value="1"/>
</dbReference>
<dbReference type="EMBL" id="JACSIT010000063">
    <property type="protein sequence ID" value="MBC6993323.1"/>
    <property type="molecule type" value="Genomic_DNA"/>
</dbReference>
<accession>A0A923PFS5</accession>
<gene>
    <name evidence="1" type="ORF">H9S92_04060</name>
</gene>
<evidence type="ECO:0000313" key="2">
    <source>
        <dbReference type="Proteomes" id="UP000650081"/>
    </source>
</evidence>
<dbReference type="Proteomes" id="UP000650081">
    <property type="component" value="Unassembled WGS sequence"/>
</dbReference>
<dbReference type="PIRSF" id="PIRSF035170">
    <property type="entry name" value="HD_phosphohydro"/>
    <property type="match status" value="1"/>
</dbReference>
<protein>
    <recommendedName>
        <fullName evidence="3">Metal-dependent HD superfamily phosphohydrolase</fullName>
    </recommendedName>
</protein>
<sequence>MLKNTFFELLATYSADPRQKEALWDELEKAYTNQKRHYHTLRHLEHLLLQLTEIKGQLENWEAILFTLFYHDIIYKPLKSDNEERSAAHAVQIMQQLAVPADVTVLCREQILATKSHQASVNSDTNYFTDADLSILGSTPEVYARYCQNVRKEYAVFPDFIYRPGRKKVLKHFLAMEKIFKTDHFFDKFERNARRNLAEELRDLTE</sequence>
<dbReference type="RefSeq" id="WP_187465439.1">
    <property type="nucleotide sequence ID" value="NZ_JACSIT010000063.1"/>
</dbReference>
<organism evidence="1 2">
    <name type="scientific">Neolewinella lacunae</name>
    <dbReference type="NCBI Taxonomy" id="1517758"/>
    <lineage>
        <taxon>Bacteria</taxon>
        <taxon>Pseudomonadati</taxon>
        <taxon>Bacteroidota</taxon>
        <taxon>Saprospiria</taxon>
        <taxon>Saprospirales</taxon>
        <taxon>Lewinellaceae</taxon>
        <taxon>Neolewinella</taxon>
    </lineage>
</organism>
<evidence type="ECO:0008006" key="3">
    <source>
        <dbReference type="Google" id="ProtNLM"/>
    </source>
</evidence>
<proteinExistence type="predicted"/>
<reference evidence="1" key="1">
    <citation type="submission" date="2020-08" db="EMBL/GenBank/DDBJ databases">
        <title>Lewinella bacteria from marine environments.</title>
        <authorList>
            <person name="Zhong Y."/>
        </authorList>
    </citation>
    <scope>NUCLEOTIDE SEQUENCE</scope>
    <source>
        <strain evidence="1">KCTC 42187</strain>
    </source>
</reference>
<dbReference type="SUPFAM" id="SSF109604">
    <property type="entry name" value="HD-domain/PDEase-like"/>
    <property type="match status" value="1"/>
</dbReference>
<dbReference type="PANTHER" id="PTHR21174">
    <property type="match status" value="1"/>
</dbReference>